<dbReference type="SUPFAM" id="SSF48403">
    <property type="entry name" value="Ankyrin repeat"/>
    <property type="match status" value="1"/>
</dbReference>
<dbReference type="InterPro" id="IPR002110">
    <property type="entry name" value="Ankyrin_rpt"/>
</dbReference>
<dbReference type="InterPro" id="IPR036770">
    <property type="entry name" value="Ankyrin_rpt-contain_sf"/>
</dbReference>
<accession>A0A9W4UJT5</accession>
<evidence type="ECO:0000256" key="1">
    <source>
        <dbReference type="PROSITE-ProRule" id="PRU00023"/>
    </source>
</evidence>
<dbReference type="InterPro" id="IPR051616">
    <property type="entry name" value="Cul2-RING_E3_ligase_SR"/>
</dbReference>
<feature type="repeat" description="ANK" evidence="1">
    <location>
        <begin position="255"/>
        <end position="288"/>
    </location>
</feature>
<dbReference type="EMBL" id="CAOQHR010000006">
    <property type="protein sequence ID" value="CAI6336629.1"/>
    <property type="molecule type" value="Genomic_DNA"/>
</dbReference>
<evidence type="ECO:0000313" key="3">
    <source>
        <dbReference type="EMBL" id="CAI6336629.1"/>
    </source>
</evidence>
<dbReference type="AlphaFoldDB" id="A0A9W4UJT5"/>
<sequence length="314" mass="34390">MSDTAPTKESPNATEILEDAIKTQSTSQLDKALWEAVNNLDFEKSEEFAKEALRKVVRAGSSVLAAHLIESEGVPISALDELDIGHNPSIPLFETLAANGWDVNQASPKDNWRRGRRTIDRVIGDHELVVWLVEHGADVNHGEEEYDFEPRPPLLTVNCAASGSVETFKYLLSHGARIGRRTMHLAAGEAAAVGANPGGVHQTDSTTEQSNDKEDSKSALQRRREREEMLRYLVDELGLDVNAQDSDSDAAKRRHYGTPLNYAVQHKDGVAVVRWLLQKGADPTLKGISMAAEPRTIAESSGYMDIAEALADKS</sequence>
<reference evidence="3" key="1">
    <citation type="submission" date="2023-01" db="EMBL/GenBank/DDBJ databases">
        <authorList>
            <person name="Van Ghelder C."/>
            <person name="Rancurel C."/>
        </authorList>
    </citation>
    <scope>NUCLEOTIDE SEQUENCE</scope>
    <source>
        <strain evidence="3">CNCM I-4278</strain>
    </source>
</reference>
<name>A0A9W4UJT5_9PLEO</name>
<dbReference type="OrthoDB" id="426293at2759"/>
<feature type="region of interest" description="Disordered" evidence="2">
    <location>
        <begin position="194"/>
        <end position="224"/>
    </location>
</feature>
<dbReference type="Gene3D" id="1.25.40.20">
    <property type="entry name" value="Ankyrin repeat-containing domain"/>
    <property type="match status" value="1"/>
</dbReference>
<evidence type="ECO:0000313" key="4">
    <source>
        <dbReference type="Proteomes" id="UP001152607"/>
    </source>
</evidence>
<dbReference type="PANTHER" id="PTHR46224">
    <property type="entry name" value="ANKYRIN REPEAT FAMILY PROTEIN"/>
    <property type="match status" value="1"/>
</dbReference>
<dbReference type="PROSITE" id="PS50088">
    <property type="entry name" value="ANK_REPEAT"/>
    <property type="match status" value="1"/>
</dbReference>
<organism evidence="3 4">
    <name type="scientific">Periconia digitata</name>
    <dbReference type="NCBI Taxonomy" id="1303443"/>
    <lineage>
        <taxon>Eukaryota</taxon>
        <taxon>Fungi</taxon>
        <taxon>Dikarya</taxon>
        <taxon>Ascomycota</taxon>
        <taxon>Pezizomycotina</taxon>
        <taxon>Dothideomycetes</taxon>
        <taxon>Pleosporomycetidae</taxon>
        <taxon>Pleosporales</taxon>
        <taxon>Massarineae</taxon>
        <taxon>Periconiaceae</taxon>
        <taxon>Periconia</taxon>
    </lineage>
</organism>
<protein>
    <submittedName>
        <fullName evidence="3">Uncharacterized protein</fullName>
    </submittedName>
</protein>
<dbReference type="PANTHER" id="PTHR46224:SF6">
    <property type="entry name" value="ANKYRIN REPEAT FAMILY PROTEIN"/>
    <property type="match status" value="1"/>
</dbReference>
<keyword evidence="4" id="KW-1185">Reference proteome</keyword>
<evidence type="ECO:0000256" key="2">
    <source>
        <dbReference type="SAM" id="MobiDB-lite"/>
    </source>
</evidence>
<dbReference type="Proteomes" id="UP001152607">
    <property type="component" value="Unassembled WGS sequence"/>
</dbReference>
<gene>
    <name evidence="3" type="ORF">PDIGIT_LOCUS9733</name>
</gene>
<comment type="caution">
    <text evidence="3">The sequence shown here is derived from an EMBL/GenBank/DDBJ whole genome shotgun (WGS) entry which is preliminary data.</text>
</comment>
<keyword evidence="1" id="KW-0040">ANK repeat</keyword>
<feature type="compositionally biased region" description="Basic and acidic residues" evidence="2">
    <location>
        <begin position="210"/>
        <end position="224"/>
    </location>
</feature>
<proteinExistence type="predicted"/>
<dbReference type="Pfam" id="PF00023">
    <property type="entry name" value="Ank"/>
    <property type="match status" value="1"/>
</dbReference>